<accession>A0A0D1DCZ2</accession>
<protein>
    <submittedName>
        <fullName evidence="2">Uncharacterized protein</fullName>
    </submittedName>
</protein>
<gene>
    <name evidence="2" type="ORF">jaqu_04230</name>
</gene>
<reference evidence="2 3" key="1">
    <citation type="submission" date="2015-02" db="EMBL/GenBank/DDBJ databases">
        <title>Genome Sequence of Jannaschia aquimarina DSM28248, a member of the Roseobacter clade.</title>
        <authorList>
            <person name="Voget S."/>
            <person name="Daniel R."/>
        </authorList>
    </citation>
    <scope>NUCLEOTIDE SEQUENCE [LARGE SCALE GENOMIC DNA]</scope>
    <source>
        <strain evidence="2 3">GSW-M26</strain>
    </source>
</reference>
<evidence type="ECO:0000313" key="3">
    <source>
        <dbReference type="Proteomes" id="UP000032232"/>
    </source>
</evidence>
<evidence type="ECO:0000256" key="1">
    <source>
        <dbReference type="SAM" id="SignalP"/>
    </source>
</evidence>
<dbReference type="STRING" id="935700.jaqu_04230"/>
<name>A0A0D1DCZ2_9RHOB</name>
<dbReference type="OrthoDB" id="8021248at2"/>
<organism evidence="2 3">
    <name type="scientific">Jannaschia aquimarina</name>
    <dbReference type="NCBI Taxonomy" id="935700"/>
    <lineage>
        <taxon>Bacteria</taxon>
        <taxon>Pseudomonadati</taxon>
        <taxon>Pseudomonadota</taxon>
        <taxon>Alphaproteobacteria</taxon>
        <taxon>Rhodobacterales</taxon>
        <taxon>Roseobacteraceae</taxon>
        <taxon>Jannaschia</taxon>
    </lineage>
</organism>
<keyword evidence="3" id="KW-1185">Reference proteome</keyword>
<comment type="caution">
    <text evidence="2">The sequence shown here is derived from an EMBL/GenBank/DDBJ whole genome shotgun (WGS) entry which is preliminary data.</text>
</comment>
<feature type="signal peptide" evidence="1">
    <location>
        <begin position="1"/>
        <end position="18"/>
    </location>
</feature>
<dbReference type="AlphaFoldDB" id="A0A0D1DCZ2"/>
<dbReference type="PATRIC" id="fig|935700.4.peg.451"/>
<dbReference type="Proteomes" id="UP000032232">
    <property type="component" value="Unassembled WGS sequence"/>
</dbReference>
<sequence>MRTIALLTLLVLPLPSAAELPCQCRSTQGELFDVGSQACLTVDGRSFMALCAMSQNVTIWRDTGSPCVTG</sequence>
<dbReference type="EMBL" id="JYFE01000013">
    <property type="protein sequence ID" value="KIT17833.1"/>
    <property type="molecule type" value="Genomic_DNA"/>
</dbReference>
<evidence type="ECO:0000313" key="2">
    <source>
        <dbReference type="EMBL" id="KIT17833.1"/>
    </source>
</evidence>
<dbReference type="RefSeq" id="WP_043917284.1">
    <property type="nucleotide sequence ID" value="NZ_FZPF01000003.1"/>
</dbReference>
<proteinExistence type="predicted"/>
<feature type="chain" id="PRO_5002240273" evidence="1">
    <location>
        <begin position="19"/>
        <end position="70"/>
    </location>
</feature>
<keyword evidence="1" id="KW-0732">Signal</keyword>